<name>A0A816VCU1_BRANA</name>
<organism evidence="1">
    <name type="scientific">Brassica napus</name>
    <name type="common">Rape</name>
    <dbReference type="NCBI Taxonomy" id="3708"/>
    <lineage>
        <taxon>Eukaryota</taxon>
        <taxon>Viridiplantae</taxon>
        <taxon>Streptophyta</taxon>
        <taxon>Embryophyta</taxon>
        <taxon>Tracheophyta</taxon>
        <taxon>Spermatophyta</taxon>
        <taxon>Magnoliopsida</taxon>
        <taxon>eudicotyledons</taxon>
        <taxon>Gunneridae</taxon>
        <taxon>Pentapetalae</taxon>
        <taxon>rosids</taxon>
        <taxon>malvids</taxon>
        <taxon>Brassicales</taxon>
        <taxon>Brassicaceae</taxon>
        <taxon>Brassiceae</taxon>
        <taxon>Brassica</taxon>
    </lineage>
</organism>
<proteinExistence type="predicted"/>
<dbReference type="AlphaFoldDB" id="A0A816VCU1"/>
<sequence length="108" mass="11854">MFCICEGTCLWCWLQFSILKTLPNHLSSNVKQVVPSRPVPTRRGLSISRVQAVPSRAGCGPEKAGPVPYRIISQALTSRPAGWTRKECSMTFLDAAGCSSDHYIPKCT</sequence>
<evidence type="ECO:0000313" key="1">
    <source>
        <dbReference type="EMBL" id="CAF2121200.1"/>
    </source>
</evidence>
<dbReference type="EMBL" id="HG994357">
    <property type="protein sequence ID" value="CAF2121200.1"/>
    <property type="molecule type" value="Genomic_DNA"/>
</dbReference>
<accession>A0A816VCU1</accession>
<dbReference type="Proteomes" id="UP001295469">
    <property type="component" value="Chromosome A03"/>
</dbReference>
<protein>
    <submittedName>
        <fullName evidence="1">(rape) hypothetical protein</fullName>
    </submittedName>
</protein>
<reference evidence="1" key="1">
    <citation type="submission" date="2021-01" db="EMBL/GenBank/DDBJ databases">
        <authorList>
            <consortium name="Genoscope - CEA"/>
            <person name="William W."/>
        </authorList>
    </citation>
    <scope>NUCLEOTIDE SEQUENCE</scope>
</reference>
<gene>
    <name evidence="1" type="ORF">DARMORV10_A03P12650.1</name>
</gene>